<dbReference type="AlphaFoldDB" id="A0A2Z4Y4J9"/>
<dbReference type="GO" id="GO:0016740">
    <property type="term" value="F:transferase activity"/>
    <property type="evidence" value="ECO:0007669"/>
    <property type="project" value="UniProtKB-KW"/>
</dbReference>
<dbReference type="EMBL" id="CP030759">
    <property type="protein sequence ID" value="AXA35443.1"/>
    <property type="molecule type" value="Genomic_DNA"/>
</dbReference>
<dbReference type="SUPFAM" id="SSF53756">
    <property type="entry name" value="UDP-Glycosyltransferase/glycogen phosphorylase"/>
    <property type="match status" value="1"/>
</dbReference>
<keyword evidence="1" id="KW-0808">Transferase</keyword>
<protein>
    <submittedName>
        <fullName evidence="1">Glycosyltransferase</fullName>
    </submittedName>
</protein>
<evidence type="ECO:0000313" key="2">
    <source>
        <dbReference type="Proteomes" id="UP000262583"/>
    </source>
</evidence>
<name>A0A2Z4Y4J9_SUMC1</name>
<dbReference type="Gene3D" id="3.40.50.2000">
    <property type="entry name" value="Glycogen Phosphorylase B"/>
    <property type="match status" value="1"/>
</dbReference>
<organism evidence="1 2">
    <name type="scientific">Sumerlaea chitinivorans</name>
    <dbReference type="NCBI Taxonomy" id="2250252"/>
    <lineage>
        <taxon>Bacteria</taxon>
        <taxon>Candidatus Sumerlaeota</taxon>
        <taxon>Candidatus Sumerlaeia</taxon>
        <taxon>Candidatus Sumerlaeales</taxon>
        <taxon>Candidatus Sumerlaeaceae</taxon>
        <taxon>Candidatus Sumerlaea</taxon>
    </lineage>
</organism>
<dbReference type="KEGG" id="schv:BRCON_0666"/>
<proteinExistence type="predicted"/>
<dbReference type="Proteomes" id="UP000262583">
    <property type="component" value="Chromosome"/>
</dbReference>
<accession>A0A2Z4Y4J9</accession>
<dbReference type="PANTHER" id="PTHR12526:SF630">
    <property type="entry name" value="GLYCOSYLTRANSFERASE"/>
    <property type="match status" value="1"/>
</dbReference>
<reference evidence="1 2" key="1">
    <citation type="submission" date="2018-05" db="EMBL/GenBank/DDBJ databases">
        <title>A metagenomic window into the 2 km-deep terrestrial subsurface aquifer revealed taxonomically and functionally diverse microbial community comprising novel uncultured bacterial lineages.</title>
        <authorList>
            <person name="Kadnikov V.V."/>
            <person name="Mardanov A.V."/>
            <person name="Beletsky A.V."/>
            <person name="Banks D."/>
            <person name="Pimenov N.V."/>
            <person name="Frank Y.A."/>
            <person name="Karnachuk O.V."/>
            <person name="Ravin N.V."/>
        </authorList>
    </citation>
    <scope>NUCLEOTIDE SEQUENCE [LARGE SCALE GENOMIC DNA]</scope>
    <source>
        <strain evidence="1">BY</strain>
    </source>
</reference>
<sequence length="390" mass="43537">MMAQSIEIICLSHLAWEPTLFQRPQQLMKELAARGHRVGYWGCVGRERARELSTRNLSRGEDQGVHFDNHPFSAFTFRPQPIRKWSVTRSIVQWAASGEYSTAPYPRRRLLWIYHPALLALVPALESALVVYDVMDRFLSFRASKGQLAKWESAVYRRADIIFAGGRSLTAAARQDLEKLGISKPVHCFPSGIDIEHFSRALSSDTPVAEDLQQIPSPRIGYIGAVDERINFDLLSQMAHAHPEWNIILLGPVIGEDTRRSVAKNIHFIGGRPYASLPTYLKGFDVCILPFRSTELVQYVSPTKTPEYLAAGCPVVSTYIPDVAADYGDVVAVAKTPDEFIAQIENFLRSKPAPEQLAAVACSRAATWSAIAEQMEAILVNSLQDSREDI</sequence>
<gene>
    <name evidence="1" type="ORF">BRCON_0666</name>
</gene>
<evidence type="ECO:0000313" key="1">
    <source>
        <dbReference type="EMBL" id="AXA35443.1"/>
    </source>
</evidence>
<dbReference type="Pfam" id="PF13692">
    <property type="entry name" value="Glyco_trans_1_4"/>
    <property type="match status" value="1"/>
</dbReference>
<dbReference type="PANTHER" id="PTHR12526">
    <property type="entry name" value="GLYCOSYLTRANSFERASE"/>
    <property type="match status" value="1"/>
</dbReference>